<dbReference type="SMART" id="SM00507">
    <property type="entry name" value="HNHc"/>
    <property type="match status" value="1"/>
</dbReference>
<gene>
    <name evidence="3" type="ordered locus">KNP414_06419</name>
</gene>
<keyword evidence="3" id="KW-0378">Hydrolase</keyword>
<evidence type="ECO:0000313" key="3">
    <source>
        <dbReference type="EMBL" id="AEI44940.1"/>
    </source>
</evidence>
<dbReference type="GO" id="GO:0003676">
    <property type="term" value="F:nucleic acid binding"/>
    <property type="evidence" value="ECO:0007669"/>
    <property type="project" value="InterPro"/>
</dbReference>
<feature type="domain" description="HNH nuclease" evidence="2">
    <location>
        <begin position="207"/>
        <end position="256"/>
    </location>
</feature>
<keyword evidence="3" id="KW-0255">Endonuclease</keyword>
<dbReference type="PANTHER" id="PTHR33877:SF2">
    <property type="entry name" value="OS07G0170200 PROTEIN"/>
    <property type="match status" value="1"/>
</dbReference>
<dbReference type="Pfam" id="PF01844">
    <property type="entry name" value="HNH"/>
    <property type="match status" value="1"/>
</dbReference>
<sequence>MDMGAHCLLHKTCSRCGKTKYYLQFPTKGLKRSKNGARKNICRTCTRRKSKGKLLPAPDTAVMGELTAVQQALPAEPAPAVQAAEPVPLSLQPPAEEPEPFRLAPPAAAAGSRSAEARGADRRQAGPQSGGPRRTVPPLKAPVRKKPGAGRLLRQDRDGLIRMKGRSKNGKRWVQDIDWALAVLLVEERAAIVLTPYMIRRLYSNDDFRLMILERDRFTCRYCGEYGDTIDHIVPRAKGGHTTPVNCVCSCYACNQSKADKDADEFIRGAQERQKV</sequence>
<reference evidence="3 4" key="2">
    <citation type="journal article" date="2013" name="Genome Announc.">
        <title>Genome Sequence of Growth-Improving Paenibacillus mucilaginosus Strain KNP414.</title>
        <authorList>
            <person name="Lu J.J."/>
            <person name="Wang J.F."/>
            <person name="Hu X.F."/>
        </authorList>
    </citation>
    <scope>NUCLEOTIDE SEQUENCE [LARGE SCALE GENOMIC DNA]</scope>
    <source>
        <strain evidence="3 4">KNP414</strain>
    </source>
</reference>
<organism evidence="3 4">
    <name type="scientific">Paenibacillus mucilaginosus (strain KNP414)</name>
    <dbReference type="NCBI Taxonomy" id="1036673"/>
    <lineage>
        <taxon>Bacteria</taxon>
        <taxon>Bacillati</taxon>
        <taxon>Bacillota</taxon>
        <taxon>Bacilli</taxon>
        <taxon>Bacillales</taxon>
        <taxon>Paenibacillaceae</taxon>
        <taxon>Paenibacillus</taxon>
    </lineage>
</organism>
<dbReference type="GO" id="GO:0008270">
    <property type="term" value="F:zinc ion binding"/>
    <property type="evidence" value="ECO:0007669"/>
    <property type="project" value="InterPro"/>
</dbReference>
<dbReference type="GO" id="GO:0004519">
    <property type="term" value="F:endonuclease activity"/>
    <property type="evidence" value="ECO:0007669"/>
    <property type="project" value="UniProtKB-KW"/>
</dbReference>
<feature type="compositionally biased region" description="Low complexity" evidence="1">
    <location>
        <begin position="101"/>
        <end position="114"/>
    </location>
</feature>
<dbReference type="CDD" id="cd00085">
    <property type="entry name" value="HNHc"/>
    <property type="match status" value="1"/>
</dbReference>
<dbReference type="InterPro" id="IPR002711">
    <property type="entry name" value="HNH"/>
</dbReference>
<proteinExistence type="predicted"/>
<dbReference type="HOGENOM" id="CLU_1022487_0_0_9"/>
<evidence type="ECO:0000313" key="4">
    <source>
        <dbReference type="Proteomes" id="UP000006620"/>
    </source>
</evidence>
<dbReference type="EMBL" id="CP002869">
    <property type="protein sequence ID" value="AEI44940.1"/>
    <property type="molecule type" value="Genomic_DNA"/>
</dbReference>
<feature type="compositionally biased region" description="Basic and acidic residues" evidence="1">
    <location>
        <begin position="115"/>
        <end position="124"/>
    </location>
</feature>
<dbReference type="InterPro" id="IPR052892">
    <property type="entry name" value="NA-targeting_endonuclease"/>
</dbReference>
<dbReference type="KEGG" id="pms:KNP414_06419"/>
<evidence type="ECO:0000256" key="1">
    <source>
        <dbReference type="SAM" id="MobiDB-lite"/>
    </source>
</evidence>
<dbReference type="Proteomes" id="UP000006620">
    <property type="component" value="Chromosome"/>
</dbReference>
<keyword evidence="3" id="KW-0540">Nuclease</keyword>
<dbReference type="AlphaFoldDB" id="F8FMY0"/>
<reference evidence="4" key="1">
    <citation type="submission" date="2011-06" db="EMBL/GenBank/DDBJ databases">
        <title>Complete genome sequence of Paenibacillus mucilaginosus KNP414.</title>
        <authorList>
            <person name="Wang J."/>
            <person name="Hu S."/>
            <person name="Hu X."/>
            <person name="Zhang B."/>
            <person name="Dong D."/>
            <person name="Zhang S."/>
            <person name="Zhao K."/>
            <person name="Wu D."/>
        </authorList>
    </citation>
    <scope>NUCLEOTIDE SEQUENCE [LARGE SCALE GENOMIC DNA]</scope>
    <source>
        <strain evidence="4">KNP414</strain>
    </source>
</reference>
<protein>
    <submittedName>
        <fullName evidence="3">HNH endonuclease</fullName>
    </submittedName>
</protein>
<dbReference type="PATRIC" id="fig|1036673.3.peg.5977"/>
<evidence type="ECO:0000259" key="2">
    <source>
        <dbReference type="SMART" id="SM00507"/>
    </source>
</evidence>
<dbReference type="RefSeq" id="WP_013920084.1">
    <property type="nucleotide sequence ID" value="NC_015690.1"/>
</dbReference>
<dbReference type="PANTHER" id="PTHR33877">
    <property type="entry name" value="SLL1193 PROTEIN"/>
    <property type="match status" value="1"/>
</dbReference>
<dbReference type="Gene3D" id="1.10.30.50">
    <property type="match status" value="1"/>
</dbReference>
<accession>F8FMY0</accession>
<dbReference type="InterPro" id="IPR003615">
    <property type="entry name" value="HNH_nuc"/>
</dbReference>
<name>F8FMY0_PAEMK</name>
<feature type="region of interest" description="Disordered" evidence="1">
    <location>
        <begin position="90"/>
        <end position="152"/>
    </location>
</feature>